<sequence>MAVVVEATLDHYRMWAELNTRHVVVVFSEAARALVAQLLVNGVIESPKTQAIIQALPADQSIDPAEVAAAVAYLAGRSPPRPKSRAAPHSCRQLARFLVITGRTGPVNGIPELTGRGARHHYDHGDPGLPCWGYEA</sequence>
<accession>A0ABW7YFY4</accession>
<gene>
    <name evidence="1" type="ORF">ACIA8P_43145</name>
</gene>
<reference evidence="1 2" key="1">
    <citation type="submission" date="2024-10" db="EMBL/GenBank/DDBJ databases">
        <title>The Natural Products Discovery Center: Release of the First 8490 Sequenced Strains for Exploring Actinobacteria Biosynthetic Diversity.</title>
        <authorList>
            <person name="Kalkreuter E."/>
            <person name="Kautsar S.A."/>
            <person name="Yang D."/>
            <person name="Bader C.D."/>
            <person name="Teijaro C.N."/>
            <person name="Fluegel L."/>
            <person name="Davis C.M."/>
            <person name="Simpson J.R."/>
            <person name="Lauterbach L."/>
            <person name="Steele A.D."/>
            <person name="Gui C."/>
            <person name="Meng S."/>
            <person name="Li G."/>
            <person name="Viehrig K."/>
            <person name="Ye F."/>
            <person name="Su P."/>
            <person name="Kiefer A.F."/>
            <person name="Nichols A."/>
            <person name="Cepeda A.J."/>
            <person name="Yan W."/>
            <person name="Fan B."/>
            <person name="Jiang Y."/>
            <person name="Adhikari A."/>
            <person name="Zheng C.-J."/>
            <person name="Schuster L."/>
            <person name="Cowan T.M."/>
            <person name="Smanski M.J."/>
            <person name="Chevrette M.G."/>
            <person name="De Carvalho L.P.S."/>
            <person name="Shen B."/>
        </authorList>
    </citation>
    <scope>NUCLEOTIDE SEQUENCE [LARGE SCALE GENOMIC DNA]</scope>
    <source>
        <strain evidence="1 2">NPDC051599</strain>
    </source>
</reference>
<evidence type="ECO:0000313" key="2">
    <source>
        <dbReference type="Proteomes" id="UP001612415"/>
    </source>
</evidence>
<proteinExistence type="predicted"/>
<dbReference type="RefSeq" id="WP_398661930.1">
    <property type="nucleotide sequence ID" value="NZ_JBITDC010000027.1"/>
</dbReference>
<keyword evidence="2" id="KW-1185">Reference proteome</keyword>
<dbReference type="EMBL" id="JBITDC010000027">
    <property type="protein sequence ID" value="MFI5681329.1"/>
    <property type="molecule type" value="Genomic_DNA"/>
</dbReference>
<evidence type="ECO:0000313" key="1">
    <source>
        <dbReference type="EMBL" id="MFI5681329.1"/>
    </source>
</evidence>
<name>A0ABW7YFY4_STRCE</name>
<organism evidence="1 2">
    <name type="scientific">Streptomyces cellulosae</name>
    <dbReference type="NCBI Taxonomy" id="1968"/>
    <lineage>
        <taxon>Bacteria</taxon>
        <taxon>Bacillati</taxon>
        <taxon>Actinomycetota</taxon>
        <taxon>Actinomycetes</taxon>
        <taxon>Kitasatosporales</taxon>
        <taxon>Streptomycetaceae</taxon>
        <taxon>Streptomyces</taxon>
    </lineage>
</organism>
<protein>
    <submittedName>
        <fullName evidence="1">Uncharacterized protein</fullName>
    </submittedName>
</protein>
<comment type="caution">
    <text evidence="1">The sequence shown here is derived from an EMBL/GenBank/DDBJ whole genome shotgun (WGS) entry which is preliminary data.</text>
</comment>
<dbReference type="Proteomes" id="UP001612415">
    <property type="component" value="Unassembled WGS sequence"/>
</dbReference>